<sequence length="249" mass="26571">MAILLGNDWPNLIRGTNASDSIWGYGDDDDLYGYDGDDDIYGGWGYDVLVGGNGDDYLNGGDGDDDLYGGAAQDRLIGGAGYDLLFGQSGNDDLYGQSGYDDLFGGSGLDYLNGGSSDDWLDGGSGRDWLVGGTGVDIFYFKRGSSGITTASADTIADWRPRLDWIDMSIRGTSGNHREASTTATSIEAAAAQAESRFTSASIVHVFLYNAAADRGYLLSDLNNDNRYETGVIILGAGRAADMDYRWIL</sequence>
<reference evidence="3 4" key="1">
    <citation type="submission" date="2019-07" db="EMBL/GenBank/DDBJ databases">
        <title>Whole genome shotgun sequence of Microvirga aerophila NBRC 106136.</title>
        <authorList>
            <person name="Hosoyama A."/>
            <person name="Uohara A."/>
            <person name="Ohji S."/>
            <person name="Ichikawa N."/>
        </authorList>
    </citation>
    <scope>NUCLEOTIDE SEQUENCE [LARGE SCALE GENOMIC DNA]</scope>
    <source>
        <strain evidence="3 4">NBRC 106136</strain>
    </source>
</reference>
<name>A0A512C4Y4_9HYPH</name>
<dbReference type="Pfam" id="PF00353">
    <property type="entry name" value="HemolysinCabind"/>
    <property type="match status" value="3"/>
</dbReference>
<dbReference type="RefSeq" id="WP_114189447.1">
    <property type="nucleotide sequence ID" value="NZ_BJYU01000378.1"/>
</dbReference>
<dbReference type="InterPro" id="IPR001343">
    <property type="entry name" value="Hemolysn_Ca-bd"/>
</dbReference>
<accession>A0A512C4Y4</accession>
<dbReference type="PANTHER" id="PTHR38340:SF1">
    <property type="entry name" value="S-LAYER PROTEIN"/>
    <property type="match status" value="1"/>
</dbReference>
<dbReference type="InterPro" id="IPR011049">
    <property type="entry name" value="Serralysin-like_metalloprot_C"/>
</dbReference>
<dbReference type="InterPro" id="IPR050557">
    <property type="entry name" value="RTX_toxin/Mannuronan_C5-epim"/>
</dbReference>
<dbReference type="PRINTS" id="PR00313">
    <property type="entry name" value="CABNDNGRPT"/>
</dbReference>
<evidence type="ECO:0008006" key="5">
    <source>
        <dbReference type="Google" id="ProtNLM"/>
    </source>
</evidence>
<keyword evidence="4" id="KW-1185">Reference proteome</keyword>
<dbReference type="PROSITE" id="PS00330">
    <property type="entry name" value="HEMOLYSIN_CALCIUM"/>
    <property type="match status" value="5"/>
</dbReference>
<evidence type="ECO:0000256" key="1">
    <source>
        <dbReference type="ARBA" id="ARBA00004613"/>
    </source>
</evidence>
<protein>
    <recommendedName>
        <fullName evidence="5">Hemolysin expression modulating protein</fullName>
    </recommendedName>
</protein>
<dbReference type="Gene3D" id="2.150.10.10">
    <property type="entry name" value="Serralysin-like metalloprotease, C-terminal"/>
    <property type="match status" value="2"/>
</dbReference>
<proteinExistence type="predicted"/>
<dbReference type="OrthoDB" id="8021384at2"/>
<dbReference type="GO" id="GO:0005576">
    <property type="term" value="C:extracellular region"/>
    <property type="evidence" value="ECO:0007669"/>
    <property type="project" value="UniProtKB-SubCell"/>
</dbReference>
<dbReference type="PANTHER" id="PTHR38340">
    <property type="entry name" value="S-LAYER PROTEIN"/>
    <property type="match status" value="1"/>
</dbReference>
<dbReference type="AlphaFoldDB" id="A0A512C4Y4"/>
<comment type="subcellular location">
    <subcellularLocation>
        <location evidence="1">Secreted</location>
    </subcellularLocation>
</comment>
<keyword evidence="2" id="KW-0964">Secreted</keyword>
<dbReference type="SUPFAM" id="SSF51120">
    <property type="entry name" value="beta-Roll"/>
    <property type="match status" value="1"/>
</dbReference>
<dbReference type="EMBL" id="BJYU01000378">
    <property type="protein sequence ID" value="GEO19251.1"/>
    <property type="molecule type" value="Genomic_DNA"/>
</dbReference>
<evidence type="ECO:0000313" key="4">
    <source>
        <dbReference type="Proteomes" id="UP000321085"/>
    </source>
</evidence>
<evidence type="ECO:0000313" key="3">
    <source>
        <dbReference type="EMBL" id="GEO19251.1"/>
    </source>
</evidence>
<dbReference type="GO" id="GO:0005509">
    <property type="term" value="F:calcium ion binding"/>
    <property type="evidence" value="ECO:0007669"/>
    <property type="project" value="InterPro"/>
</dbReference>
<dbReference type="InterPro" id="IPR018511">
    <property type="entry name" value="Hemolysin-typ_Ca-bd_CS"/>
</dbReference>
<organism evidence="3 4">
    <name type="scientific">Microvirga aerophila</name>
    <dbReference type="NCBI Taxonomy" id="670291"/>
    <lineage>
        <taxon>Bacteria</taxon>
        <taxon>Pseudomonadati</taxon>
        <taxon>Pseudomonadota</taxon>
        <taxon>Alphaproteobacteria</taxon>
        <taxon>Hyphomicrobiales</taxon>
        <taxon>Methylobacteriaceae</taxon>
        <taxon>Microvirga</taxon>
    </lineage>
</organism>
<gene>
    <name evidence="3" type="ORF">MAE02_69470</name>
</gene>
<comment type="caution">
    <text evidence="3">The sequence shown here is derived from an EMBL/GenBank/DDBJ whole genome shotgun (WGS) entry which is preliminary data.</text>
</comment>
<evidence type="ECO:0000256" key="2">
    <source>
        <dbReference type="ARBA" id="ARBA00022525"/>
    </source>
</evidence>
<dbReference type="Proteomes" id="UP000321085">
    <property type="component" value="Unassembled WGS sequence"/>
</dbReference>